<gene>
    <name evidence="1" type="ORF">IHE45_04G088100</name>
</gene>
<protein>
    <submittedName>
        <fullName evidence="1">TPR-like protein</fullName>
    </submittedName>
</protein>
<evidence type="ECO:0000313" key="2">
    <source>
        <dbReference type="Proteomes" id="UP000827976"/>
    </source>
</evidence>
<keyword evidence="2" id="KW-1185">Reference proteome</keyword>
<sequence>MNERNLLSPINPSSPPSLRPPSFADATTATAAAAAATSGLRSCNQIRLLLSYASTLLRSIPPCPHSFPPLIKACANFGVLSASVLLHQHAVVHGYASDAYIASSLVHMYAKYGDVLSARKVFDGMTTRDVVPWSAIVGCYSSSGDAETAFHLFNQMRRLGIEPNAVTVLSLLSGISLSNHLHCLHGFTIRCGLEMDIILANSLMNVYAKLGRVELARKLFDSMPLKDIVSWNSLITGYSQCSSSGFRECMFLFDRMRLEGIEPNHQTYVSMVSSVTSSGDAFVQVGEEVHAQVIVSGFQTDVFVGTALLSMYLKFRSWTAAFLLFNRVSDRDVVAWTAMISGLTQNDGADKALIVFHEMVKSSVMPATATIACVLAACSQLGLLNVGSSVHGFIIRHYLTLDVHAWNAVITMYAKCGGHPSTVQYVFEMMPYRDLVSWNAIISGCAQNRHLAMVFSLFKRLRLSSERPDSITMVSLLHVCASWGALHLGMSVHCSTIKHGLDQFISISTSLIDMYSKGGDLQSANKCFSLMHYKDLVAWCAIIEGYGNHGMGEAAISLYSDFLQTGIMPNHVIFLSVLSACNHAGLISEGLQIFRSMQDDFSIDPRLEHWACIIDLLCKAGRVEAAASFTRKMLLQGNADVLGIVLDACRQHGHARLGEEIAQEIIGLKPQTAGSYVQLAHSYAAMNRWDGVGDTLAQMKTLGLKKAPGWSFVEINGTITMFFADQSSHDHEEVLLLLKLLESDMRISKAMLHS</sequence>
<dbReference type="Proteomes" id="UP000827976">
    <property type="component" value="Chromosome 4"/>
</dbReference>
<accession>A0ACB7WED4</accession>
<reference evidence="2" key="1">
    <citation type="journal article" date="2022" name="Nat. Commun.">
        <title>Chromosome evolution and the genetic basis of agronomically important traits in greater yam.</title>
        <authorList>
            <person name="Bredeson J.V."/>
            <person name="Lyons J.B."/>
            <person name="Oniyinde I.O."/>
            <person name="Okereke N.R."/>
            <person name="Kolade O."/>
            <person name="Nnabue I."/>
            <person name="Nwadili C.O."/>
            <person name="Hribova E."/>
            <person name="Parker M."/>
            <person name="Nwogha J."/>
            <person name="Shu S."/>
            <person name="Carlson J."/>
            <person name="Kariba R."/>
            <person name="Muthemba S."/>
            <person name="Knop K."/>
            <person name="Barton G.J."/>
            <person name="Sherwood A.V."/>
            <person name="Lopez-Montes A."/>
            <person name="Asiedu R."/>
            <person name="Jamnadass R."/>
            <person name="Muchugi A."/>
            <person name="Goodstein D."/>
            <person name="Egesi C.N."/>
            <person name="Featherston J."/>
            <person name="Asfaw A."/>
            <person name="Simpson G.G."/>
            <person name="Dolezel J."/>
            <person name="Hendre P.S."/>
            <person name="Van Deynze A."/>
            <person name="Kumar P.L."/>
            <person name="Obidiegwu J.E."/>
            <person name="Bhattacharjee R."/>
            <person name="Rokhsar D.S."/>
        </authorList>
    </citation>
    <scope>NUCLEOTIDE SEQUENCE [LARGE SCALE GENOMIC DNA]</scope>
    <source>
        <strain evidence="2">cv. TDa95/00328</strain>
    </source>
</reference>
<organism evidence="1 2">
    <name type="scientific">Dioscorea alata</name>
    <name type="common">Purple yam</name>
    <dbReference type="NCBI Taxonomy" id="55571"/>
    <lineage>
        <taxon>Eukaryota</taxon>
        <taxon>Viridiplantae</taxon>
        <taxon>Streptophyta</taxon>
        <taxon>Embryophyta</taxon>
        <taxon>Tracheophyta</taxon>
        <taxon>Spermatophyta</taxon>
        <taxon>Magnoliopsida</taxon>
        <taxon>Liliopsida</taxon>
        <taxon>Dioscoreales</taxon>
        <taxon>Dioscoreaceae</taxon>
        <taxon>Dioscorea</taxon>
    </lineage>
</organism>
<comment type="caution">
    <text evidence="1">The sequence shown here is derived from an EMBL/GenBank/DDBJ whole genome shotgun (WGS) entry which is preliminary data.</text>
</comment>
<name>A0ACB7WED4_DIOAL</name>
<proteinExistence type="predicted"/>
<dbReference type="EMBL" id="CM037014">
    <property type="protein sequence ID" value="KAH7686198.1"/>
    <property type="molecule type" value="Genomic_DNA"/>
</dbReference>
<evidence type="ECO:0000313" key="1">
    <source>
        <dbReference type="EMBL" id="KAH7686198.1"/>
    </source>
</evidence>